<dbReference type="RefSeq" id="WP_344857280.1">
    <property type="nucleotide sequence ID" value="NZ_BAAAZN010000003.1"/>
</dbReference>
<dbReference type="SUPFAM" id="SSF56601">
    <property type="entry name" value="beta-lactamase/transpeptidase-like"/>
    <property type="match status" value="1"/>
</dbReference>
<feature type="transmembrane region" description="Helical" evidence="10">
    <location>
        <begin position="254"/>
        <end position="277"/>
    </location>
</feature>
<feature type="domain" description="Glycosyl transferase family 51" evidence="12">
    <location>
        <begin position="309"/>
        <end position="471"/>
    </location>
</feature>
<name>A0ABP6VI98_9PSEU</name>
<proteinExistence type="predicted"/>
<protein>
    <submittedName>
        <fullName evidence="13">Transglycosylase domain-containing protein</fullName>
    </submittedName>
</protein>
<dbReference type="InterPro" id="IPR001264">
    <property type="entry name" value="Glyco_trans_51"/>
</dbReference>
<feature type="domain" description="Penicillin-binding protein transpeptidase" evidence="11">
    <location>
        <begin position="563"/>
        <end position="832"/>
    </location>
</feature>
<dbReference type="PANTHER" id="PTHR32282:SF34">
    <property type="entry name" value="PENICILLIN-BINDING PROTEIN 1A"/>
    <property type="match status" value="1"/>
</dbReference>
<keyword evidence="10" id="KW-0472">Membrane</keyword>
<comment type="catalytic activity">
    <reaction evidence="8">
        <text>[GlcNAc-(1-&gt;4)-Mur2Ac(oyl-L-Ala-gamma-D-Glu-L-Lys-D-Ala-D-Ala)](n)-di-trans,octa-cis-undecaprenyl diphosphate + beta-D-GlcNAc-(1-&gt;4)-Mur2Ac(oyl-L-Ala-gamma-D-Glu-L-Lys-D-Ala-D-Ala)-di-trans,octa-cis-undecaprenyl diphosphate = [GlcNAc-(1-&gt;4)-Mur2Ac(oyl-L-Ala-gamma-D-Glu-L-Lys-D-Ala-D-Ala)](n+1)-di-trans,octa-cis-undecaprenyl diphosphate + di-trans,octa-cis-undecaprenyl diphosphate + H(+)</text>
        <dbReference type="Rhea" id="RHEA:23708"/>
        <dbReference type="Rhea" id="RHEA-COMP:9602"/>
        <dbReference type="Rhea" id="RHEA-COMP:9603"/>
        <dbReference type="ChEBI" id="CHEBI:15378"/>
        <dbReference type="ChEBI" id="CHEBI:58405"/>
        <dbReference type="ChEBI" id="CHEBI:60033"/>
        <dbReference type="ChEBI" id="CHEBI:78435"/>
        <dbReference type="EC" id="2.4.99.28"/>
    </reaction>
</comment>
<evidence type="ECO:0000313" key="13">
    <source>
        <dbReference type="EMBL" id="GAA3534309.1"/>
    </source>
</evidence>
<dbReference type="InterPro" id="IPR012338">
    <property type="entry name" value="Beta-lactam/transpept-like"/>
</dbReference>
<feature type="compositionally biased region" description="Acidic residues" evidence="9">
    <location>
        <begin position="214"/>
        <end position="226"/>
    </location>
</feature>
<feature type="compositionally biased region" description="Gly residues" evidence="9">
    <location>
        <begin position="945"/>
        <end position="966"/>
    </location>
</feature>
<feature type="compositionally biased region" description="Pro residues" evidence="9">
    <location>
        <begin position="155"/>
        <end position="169"/>
    </location>
</feature>
<evidence type="ECO:0000256" key="2">
    <source>
        <dbReference type="ARBA" id="ARBA00022670"/>
    </source>
</evidence>
<dbReference type="PANTHER" id="PTHR32282">
    <property type="entry name" value="BINDING PROTEIN TRANSPEPTIDASE, PUTATIVE-RELATED"/>
    <property type="match status" value="1"/>
</dbReference>
<evidence type="ECO:0000313" key="14">
    <source>
        <dbReference type="Proteomes" id="UP001500689"/>
    </source>
</evidence>
<comment type="caution">
    <text evidence="13">The sequence shown here is derived from an EMBL/GenBank/DDBJ whole genome shotgun (WGS) entry which is preliminary data.</text>
</comment>
<feature type="region of interest" description="Disordered" evidence="9">
    <location>
        <begin position="801"/>
        <end position="820"/>
    </location>
</feature>
<evidence type="ECO:0000256" key="6">
    <source>
        <dbReference type="ARBA" id="ARBA00023268"/>
    </source>
</evidence>
<dbReference type="Gene3D" id="1.10.3810.10">
    <property type="entry name" value="Biosynthetic peptidoglycan transglycosylase-like"/>
    <property type="match status" value="1"/>
</dbReference>
<feature type="compositionally biased region" description="Low complexity" evidence="9">
    <location>
        <begin position="911"/>
        <end position="943"/>
    </location>
</feature>
<evidence type="ECO:0000256" key="3">
    <source>
        <dbReference type="ARBA" id="ARBA00022676"/>
    </source>
</evidence>
<dbReference type="InterPro" id="IPR023346">
    <property type="entry name" value="Lysozyme-like_dom_sf"/>
</dbReference>
<evidence type="ECO:0000256" key="8">
    <source>
        <dbReference type="ARBA" id="ARBA00049902"/>
    </source>
</evidence>
<evidence type="ECO:0000256" key="1">
    <source>
        <dbReference type="ARBA" id="ARBA00022645"/>
    </source>
</evidence>
<feature type="compositionally biased region" description="Pro residues" evidence="9">
    <location>
        <begin position="113"/>
        <end position="128"/>
    </location>
</feature>
<dbReference type="Pfam" id="PF00912">
    <property type="entry name" value="Transgly"/>
    <property type="match status" value="1"/>
</dbReference>
<evidence type="ECO:0000256" key="7">
    <source>
        <dbReference type="ARBA" id="ARBA00034000"/>
    </source>
</evidence>
<feature type="compositionally biased region" description="Basic and acidic residues" evidence="9">
    <location>
        <begin position="15"/>
        <end position="25"/>
    </location>
</feature>
<dbReference type="SUPFAM" id="SSF53955">
    <property type="entry name" value="Lysozyme-like"/>
    <property type="match status" value="1"/>
</dbReference>
<keyword evidence="10" id="KW-1133">Transmembrane helix</keyword>
<dbReference type="Proteomes" id="UP001500689">
    <property type="component" value="Unassembled WGS sequence"/>
</dbReference>
<feature type="compositionally biased region" description="Low complexity" evidence="9">
    <location>
        <begin position="894"/>
        <end position="904"/>
    </location>
</feature>
<evidence type="ECO:0000256" key="4">
    <source>
        <dbReference type="ARBA" id="ARBA00022679"/>
    </source>
</evidence>
<keyword evidence="3" id="KW-0328">Glycosyltransferase</keyword>
<feature type="region of interest" description="Disordered" evidence="9">
    <location>
        <begin position="210"/>
        <end position="244"/>
    </location>
</feature>
<dbReference type="Pfam" id="PF00905">
    <property type="entry name" value="Transpeptidase"/>
    <property type="match status" value="1"/>
</dbReference>
<evidence type="ECO:0000259" key="11">
    <source>
        <dbReference type="Pfam" id="PF00905"/>
    </source>
</evidence>
<feature type="compositionally biased region" description="Polar residues" evidence="9">
    <location>
        <begin position="802"/>
        <end position="811"/>
    </location>
</feature>
<feature type="compositionally biased region" description="Low complexity" evidence="9">
    <location>
        <begin position="60"/>
        <end position="70"/>
    </location>
</feature>
<dbReference type="EMBL" id="BAAAZN010000003">
    <property type="protein sequence ID" value="GAA3534309.1"/>
    <property type="molecule type" value="Genomic_DNA"/>
</dbReference>
<keyword evidence="1" id="KW-0121">Carboxypeptidase</keyword>
<reference evidence="14" key="1">
    <citation type="journal article" date="2019" name="Int. J. Syst. Evol. Microbiol.">
        <title>The Global Catalogue of Microorganisms (GCM) 10K type strain sequencing project: providing services to taxonomists for standard genome sequencing and annotation.</title>
        <authorList>
            <consortium name="The Broad Institute Genomics Platform"/>
            <consortium name="The Broad Institute Genome Sequencing Center for Infectious Disease"/>
            <person name="Wu L."/>
            <person name="Ma J."/>
        </authorList>
    </citation>
    <scope>NUCLEOTIDE SEQUENCE [LARGE SCALE GENOMIC DNA]</scope>
    <source>
        <strain evidence="14">JCM 16898</strain>
    </source>
</reference>
<evidence type="ECO:0000256" key="5">
    <source>
        <dbReference type="ARBA" id="ARBA00022801"/>
    </source>
</evidence>
<evidence type="ECO:0000256" key="10">
    <source>
        <dbReference type="SAM" id="Phobius"/>
    </source>
</evidence>
<keyword evidence="4" id="KW-0808">Transferase</keyword>
<keyword evidence="2" id="KW-0645">Protease</keyword>
<keyword evidence="10" id="KW-0812">Transmembrane</keyword>
<keyword evidence="6" id="KW-0511">Multifunctional enzyme</keyword>
<keyword evidence="5" id="KW-0378">Hydrolase</keyword>
<organism evidence="13 14">
    <name type="scientific">Amycolatopsis ultiminotia</name>
    <dbReference type="NCBI Taxonomy" id="543629"/>
    <lineage>
        <taxon>Bacteria</taxon>
        <taxon>Bacillati</taxon>
        <taxon>Actinomycetota</taxon>
        <taxon>Actinomycetes</taxon>
        <taxon>Pseudonocardiales</taxon>
        <taxon>Pseudonocardiaceae</taxon>
        <taxon>Amycolatopsis</taxon>
    </lineage>
</organism>
<gene>
    <name evidence="13" type="ORF">GCM10022222_17280</name>
</gene>
<dbReference type="InterPro" id="IPR036950">
    <property type="entry name" value="PBP_transglycosylase"/>
</dbReference>
<comment type="catalytic activity">
    <reaction evidence="7">
        <text>Preferential cleavage: (Ac)2-L-Lys-D-Ala-|-D-Ala. Also transpeptidation of peptidyl-alanyl moieties that are N-acyl substituents of D-alanine.</text>
        <dbReference type="EC" id="3.4.16.4"/>
    </reaction>
</comment>
<dbReference type="Gene3D" id="3.40.710.10">
    <property type="entry name" value="DD-peptidase/beta-lactamase superfamily"/>
    <property type="match status" value="1"/>
</dbReference>
<feature type="compositionally biased region" description="Basic and acidic residues" evidence="9">
    <location>
        <begin position="878"/>
        <end position="892"/>
    </location>
</feature>
<accession>A0ABP6VI98</accession>
<evidence type="ECO:0000259" key="12">
    <source>
        <dbReference type="Pfam" id="PF00912"/>
    </source>
</evidence>
<dbReference type="InterPro" id="IPR050396">
    <property type="entry name" value="Glycosyltr_51/Transpeptidase"/>
</dbReference>
<feature type="region of interest" description="Disordered" evidence="9">
    <location>
        <begin position="878"/>
        <end position="974"/>
    </location>
</feature>
<sequence>MNDDRNRSWPGQEPDAPRRARRPEDDSGPAWPAEEVPRRPAQPRRRPTGDPRRPAPPAPRSAGPAWPSGGDAPEWPSSDEPGPQWPSGDEPPRRPQRPPQTRTSQILDGGNRPGPPPRRQPPPPPPGAGRPDPNSSPAQGFRQPPPPGASSGPVRRPPQGRPAPPPAPAYPDREPDLITHAAHNGTEFGYDPYDDRYDDRYADYDEETRFAQYSDDEGFDDPEADEDGKKGKGNKGPLTPKQRKKRRWKIVRRVLYALVGLFVVVPAIAFVITYFTVSVPTPQDIKALQSQPITFYYANNQVMGRSVPEGGDRELLQPNQVPEVVKHAVYAAEDATFETNSGFNVMAIVRSAYNQVSGGSGGGSTISQQYIKQATKNDDPTLTRKWSELVKSFKLNNETSKSDIITGYLNIVYFGRGANGIAAAAKAYYGKDVSQLNASEAALLAGLIQGPGRSEDHTYSEKRWNYVMDQMVANHWLTPADRKSAQFPTLVPKGSQSKKDAGTLDYFIQQRILDELEAKGYDEDKLYNTGAKIHTTIDPEAQKQAVQAVQDNMKGQTDDNIRGALVAVDPRNGGVLAYYGGPTTVKDDKGNDQLATDWANTPQNPGSSMKAYDLTAFLKMGKGLGETYDGSNNRMLGGRVVRNAGDSSSCSKQCTVKKAMELSVNTVFYDMVLNDVKPARVADAAKEAGVQAAPDGRAKLGTSDANISLGGGATAVTPEDMAAGYSSFASGGVRRDQHFVSKLTNSQDEVVFDLTTNAGKPAFDSDADKSKQIAGNVTEALKPVISHSKLKCPSGHDCAGKTGTQQYSPQDNDPKSYDDRNAQTWMVGYTPSVSVAAWIGGDGNKPLHDKKGQPIYGATIAGPTWQDFIDAYLKGKPSEKFDKVDPIGKEAVETPSTTSRPTTTQQDNPDTSTTTTPPSSTTSSPTTSSETSTSETTSERPPIFGGPGDGTGPGGAGGGGSGGGVNGEPPRKTG</sequence>
<evidence type="ECO:0000256" key="9">
    <source>
        <dbReference type="SAM" id="MobiDB-lite"/>
    </source>
</evidence>
<keyword evidence="14" id="KW-1185">Reference proteome</keyword>
<feature type="region of interest" description="Disordered" evidence="9">
    <location>
        <begin position="1"/>
        <end position="176"/>
    </location>
</feature>
<dbReference type="InterPro" id="IPR001460">
    <property type="entry name" value="PCN-bd_Tpept"/>
</dbReference>